<dbReference type="NCBIfam" id="NF009623">
    <property type="entry name" value="PRK13130.1"/>
    <property type="match status" value="1"/>
</dbReference>
<dbReference type="AlphaFoldDB" id="A0A7L4PD29"/>
<dbReference type="GO" id="GO:0006364">
    <property type="term" value="P:rRNA processing"/>
    <property type="evidence" value="ECO:0007669"/>
    <property type="project" value="UniProtKB-UniRule"/>
</dbReference>
<dbReference type="SUPFAM" id="SSF144210">
    <property type="entry name" value="Nop10-like SnoRNP"/>
    <property type="match status" value="1"/>
</dbReference>
<evidence type="ECO:0000256" key="6">
    <source>
        <dbReference type="ARBA" id="ARBA00023274"/>
    </source>
</evidence>
<evidence type="ECO:0000256" key="1">
    <source>
        <dbReference type="ARBA" id="ARBA00002325"/>
    </source>
</evidence>
<keyword evidence="6 7" id="KW-0687">Ribonucleoprotein</keyword>
<dbReference type="GeneID" id="5055549"/>
<evidence type="ECO:0000256" key="3">
    <source>
        <dbReference type="ARBA" id="ARBA00018821"/>
    </source>
</evidence>
<reference evidence="8 9" key="1">
    <citation type="journal article" date="2020" name="Nat. Commun.">
        <title>The structures of two archaeal type IV pili illuminate evolutionary relationships.</title>
        <authorList>
            <person name="Wang F."/>
            <person name="Baquero D.P."/>
            <person name="Su Z."/>
            <person name="Beltran L.C."/>
            <person name="Prangishvili D."/>
            <person name="Krupovic M."/>
            <person name="Egelman E.H."/>
        </authorList>
    </citation>
    <scope>NUCLEOTIDE SEQUENCE [LARGE SCALE GENOMIC DNA]</scope>
    <source>
        <strain evidence="8 9">2GA</strain>
    </source>
</reference>
<dbReference type="Pfam" id="PF04135">
    <property type="entry name" value="Nop10p"/>
    <property type="match status" value="1"/>
</dbReference>
<dbReference type="Proteomes" id="UP000554766">
    <property type="component" value="Unassembled WGS sequence"/>
</dbReference>
<evidence type="ECO:0000256" key="7">
    <source>
        <dbReference type="HAMAP-Rule" id="MF_00803"/>
    </source>
</evidence>
<keyword evidence="9" id="KW-1185">Reference proteome</keyword>
<name>A0A7L4PD29_9CREN</name>
<accession>A0A7L4PD29</accession>
<dbReference type="OMA" id="FRIRKCP"/>
<comment type="caution">
    <text evidence="8">The sequence shown here is derived from an EMBL/GenBank/DDBJ whole genome shotgun (WGS) entry which is preliminary data.</text>
</comment>
<gene>
    <name evidence="7" type="primary">nop10</name>
    <name evidence="8" type="ORF">HC235_10210</name>
</gene>
<dbReference type="EMBL" id="JAAVJF010000005">
    <property type="protein sequence ID" value="NYR16297.1"/>
    <property type="molecule type" value="Genomic_DNA"/>
</dbReference>
<evidence type="ECO:0000313" key="8">
    <source>
        <dbReference type="EMBL" id="NYR16297.1"/>
    </source>
</evidence>
<dbReference type="GO" id="GO:0030515">
    <property type="term" value="F:snoRNA binding"/>
    <property type="evidence" value="ECO:0007669"/>
    <property type="project" value="InterPro"/>
</dbReference>
<evidence type="ECO:0000256" key="5">
    <source>
        <dbReference type="ARBA" id="ARBA00022552"/>
    </source>
</evidence>
<dbReference type="GO" id="GO:0001522">
    <property type="term" value="P:pseudouridine synthesis"/>
    <property type="evidence" value="ECO:0007669"/>
    <property type="project" value="InterPro"/>
</dbReference>
<evidence type="ECO:0000256" key="4">
    <source>
        <dbReference type="ARBA" id="ARBA00022517"/>
    </source>
</evidence>
<comment type="similarity">
    <text evidence="2 7">Belongs to the NOP10 family.</text>
</comment>
<dbReference type="PANTHER" id="PTHR13305">
    <property type="entry name" value="RIBOSOME BIOGENESIS PROTEIN NOP10"/>
    <property type="match status" value="1"/>
</dbReference>
<evidence type="ECO:0000313" key="9">
    <source>
        <dbReference type="Proteomes" id="UP000554766"/>
    </source>
</evidence>
<dbReference type="HAMAP" id="MF_00803">
    <property type="entry name" value="Nop10"/>
    <property type="match status" value="1"/>
</dbReference>
<proteinExistence type="inferred from homology"/>
<dbReference type="InterPro" id="IPR036756">
    <property type="entry name" value="H/ACA_rnp_Nop10_sf"/>
</dbReference>
<evidence type="ECO:0000256" key="2">
    <source>
        <dbReference type="ARBA" id="ARBA00009462"/>
    </source>
</evidence>
<dbReference type="InterPro" id="IPR007264">
    <property type="entry name" value="H/ACA_rnp_Nop10"/>
</dbReference>
<dbReference type="RefSeq" id="WP_011901238.1">
    <property type="nucleotide sequence ID" value="NZ_JAAVJF010000005.1"/>
</dbReference>
<protein>
    <recommendedName>
        <fullName evidence="3 7">Ribosome biogenesis protein Nop10</fullName>
    </recommendedName>
</protein>
<dbReference type="InterPro" id="IPR023532">
    <property type="entry name" value="Nop10_arc-typ"/>
</dbReference>
<keyword evidence="4 7" id="KW-0690">Ribosome biogenesis</keyword>
<dbReference type="Gene3D" id="2.20.28.40">
    <property type="entry name" value="H/ACA ribonucleoprotein complex, subunit Nop10"/>
    <property type="match status" value="1"/>
</dbReference>
<sequence length="76" mass="8768">MRSLLRRCTACGRYTLSKEKCPQCGGPVKVPHPPKFSPEDKYQKYRIVQKLLQGKIQVKEEVREKILQELTTIPGI</sequence>
<dbReference type="PANTHER" id="PTHR13305:SF0">
    <property type="entry name" value="H_ACA RIBONUCLEOPROTEIN COMPLEX SUBUNIT 3"/>
    <property type="match status" value="1"/>
</dbReference>
<organism evidence="8 9">
    <name type="scientific">Pyrobaculum arsenaticum</name>
    <dbReference type="NCBI Taxonomy" id="121277"/>
    <lineage>
        <taxon>Archaea</taxon>
        <taxon>Thermoproteota</taxon>
        <taxon>Thermoprotei</taxon>
        <taxon>Thermoproteales</taxon>
        <taxon>Thermoproteaceae</taxon>
        <taxon>Pyrobaculum</taxon>
    </lineage>
</organism>
<dbReference type="GO" id="GO:1990904">
    <property type="term" value="C:ribonucleoprotein complex"/>
    <property type="evidence" value="ECO:0007669"/>
    <property type="project" value="UniProtKB-KW"/>
</dbReference>
<keyword evidence="5 7" id="KW-0698">rRNA processing</keyword>
<comment type="function">
    <text evidence="1 7">Involved in ribosome biogenesis; more specifically in 18S rRNA pseudouridylation and in cleavage of pre-rRNA.</text>
</comment>